<gene>
    <name evidence="1" type="ORF">ASIM_LOCUS15792</name>
</gene>
<keyword evidence="2" id="KW-1185">Reference proteome</keyword>
<evidence type="ECO:0000313" key="1">
    <source>
        <dbReference type="EMBL" id="VDK56056.1"/>
    </source>
</evidence>
<accession>A0A3P6QZP5</accession>
<protein>
    <submittedName>
        <fullName evidence="1">Uncharacterized protein</fullName>
    </submittedName>
</protein>
<organism evidence="1 2">
    <name type="scientific">Anisakis simplex</name>
    <name type="common">Herring worm</name>
    <dbReference type="NCBI Taxonomy" id="6269"/>
    <lineage>
        <taxon>Eukaryota</taxon>
        <taxon>Metazoa</taxon>
        <taxon>Ecdysozoa</taxon>
        <taxon>Nematoda</taxon>
        <taxon>Chromadorea</taxon>
        <taxon>Rhabditida</taxon>
        <taxon>Spirurina</taxon>
        <taxon>Ascaridomorpha</taxon>
        <taxon>Ascaridoidea</taxon>
        <taxon>Anisakidae</taxon>
        <taxon>Anisakis</taxon>
        <taxon>Anisakis simplex complex</taxon>
    </lineage>
</organism>
<name>A0A3P6QZP5_ANISI</name>
<sequence>MLIILYGIIGAPLILIAVSDVGKFISYYSTKLLPNVSAFLFRLRNF</sequence>
<dbReference type="Proteomes" id="UP000267096">
    <property type="component" value="Unassembled WGS sequence"/>
</dbReference>
<evidence type="ECO:0000313" key="2">
    <source>
        <dbReference type="Proteomes" id="UP000267096"/>
    </source>
</evidence>
<dbReference type="OrthoDB" id="297496at2759"/>
<dbReference type="EMBL" id="UYRR01032567">
    <property type="protein sequence ID" value="VDK56056.1"/>
    <property type="molecule type" value="Genomic_DNA"/>
</dbReference>
<reference evidence="1 2" key="1">
    <citation type="submission" date="2018-11" db="EMBL/GenBank/DDBJ databases">
        <authorList>
            <consortium name="Pathogen Informatics"/>
        </authorList>
    </citation>
    <scope>NUCLEOTIDE SEQUENCE [LARGE SCALE GENOMIC DNA]</scope>
</reference>
<dbReference type="AlphaFoldDB" id="A0A3P6QZP5"/>
<proteinExistence type="predicted"/>